<protein>
    <recommendedName>
        <fullName evidence="4">CopG family transcriptional regulator</fullName>
    </recommendedName>
</protein>
<sequence>MAFESKKEKISKVLQEEIKDPKPQKKRERKAGRPSGKTKFPYQFTLKPQNREKLDRIAEASGYSGASTFLDEWIEQYQE</sequence>
<dbReference type="AlphaFoldDB" id="A0A8D6U802"/>
<accession>A0A8D6U802</accession>
<evidence type="ECO:0000313" key="3">
    <source>
        <dbReference type="Proteomes" id="UP000509791"/>
    </source>
</evidence>
<dbReference type="EMBL" id="LR822027">
    <property type="protein sequence ID" value="CAD0152852.1"/>
    <property type="molecule type" value="Genomic_DNA"/>
</dbReference>
<evidence type="ECO:0000313" key="2">
    <source>
        <dbReference type="EMBL" id="CAD0152852.1"/>
    </source>
</evidence>
<proteinExistence type="predicted"/>
<reference evidence="2 3" key="1">
    <citation type="submission" date="2020-06" db="EMBL/GenBank/DDBJ databases">
        <authorList>
            <person name="Chuat V."/>
        </authorList>
    </citation>
    <scope>NUCLEOTIDE SEQUENCE [LARGE SCALE GENOMIC DNA]</scope>
    <source>
        <strain evidence="2">STH_CIRM_998</strain>
    </source>
</reference>
<organism evidence="2 3">
    <name type="scientific">Streptococcus thermophilus</name>
    <dbReference type="NCBI Taxonomy" id="1308"/>
    <lineage>
        <taxon>Bacteria</taxon>
        <taxon>Bacillati</taxon>
        <taxon>Bacillota</taxon>
        <taxon>Bacilli</taxon>
        <taxon>Lactobacillales</taxon>
        <taxon>Streptococcaceae</taxon>
        <taxon>Streptococcus</taxon>
    </lineage>
</organism>
<evidence type="ECO:0008006" key="4">
    <source>
        <dbReference type="Google" id="ProtNLM"/>
    </source>
</evidence>
<gene>
    <name evidence="2" type="ORF">STHERMO_1571</name>
</gene>
<feature type="region of interest" description="Disordered" evidence="1">
    <location>
        <begin position="1"/>
        <end position="43"/>
    </location>
</feature>
<dbReference type="Proteomes" id="UP000509791">
    <property type="component" value="Chromosome"/>
</dbReference>
<name>A0A8D6U802_STRTR</name>
<dbReference type="RefSeq" id="WP_179972115.1">
    <property type="nucleotide sequence ID" value="NZ_LR822023.1"/>
</dbReference>
<evidence type="ECO:0000256" key="1">
    <source>
        <dbReference type="SAM" id="MobiDB-lite"/>
    </source>
</evidence>
<feature type="compositionally biased region" description="Basic and acidic residues" evidence="1">
    <location>
        <begin position="1"/>
        <end position="23"/>
    </location>
</feature>